<dbReference type="EMBL" id="JBHUOZ010000003">
    <property type="protein sequence ID" value="MFD2921979.1"/>
    <property type="molecule type" value="Genomic_DNA"/>
</dbReference>
<dbReference type="RefSeq" id="WP_386103245.1">
    <property type="nucleotide sequence ID" value="NZ_JBHUOZ010000003.1"/>
</dbReference>
<organism evidence="1 2">
    <name type="scientific">Terrimonas rubra</name>
    <dbReference type="NCBI Taxonomy" id="1035890"/>
    <lineage>
        <taxon>Bacteria</taxon>
        <taxon>Pseudomonadati</taxon>
        <taxon>Bacteroidota</taxon>
        <taxon>Chitinophagia</taxon>
        <taxon>Chitinophagales</taxon>
        <taxon>Chitinophagaceae</taxon>
        <taxon>Terrimonas</taxon>
    </lineage>
</organism>
<reference evidence="2" key="1">
    <citation type="journal article" date="2019" name="Int. J. Syst. Evol. Microbiol.">
        <title>The Global Catalogue of Microorganisms (GCM) 10K type strain sequencing project: providing services to taxonomists for standard genome sequencing and annotation.</title>
        <authorList>
            <consortium name="The Broad Institute Genomics Platform"/>
            <consortium name="The Broad Institute Genome Sequencing Center for Infectious Disease"/>
            <person name="Wu L."/>
            <person name="Ma J."/>
        </authorList>
    </citation>
    <scope>NUCLEOTIDE SEQUENCE [LARGE SCALE GENOMIC DNA]</scope>
    <source>
        <strain evidence="2">KCTC 23299</strain>
    </source>
</reference>
<dbReference type="Proteomes" id="UP001597511">
    <property type="component" value="Unassembled WGS sequence"/>
</dbReference>
<evidence type="ECO:0000313" key="2">
    <source>
        <dbReference type="Proteomes" id="UP001597511"/>
    </source>
</evidence>
<keyword evidence="2" id="KW-1185">Reference proteome</keyword>
<gene>
    <name evidence="1" type="ORF">ACFS6H_19825</name>
</gene>
<comment type="caution">
    <text evidence="1">The sequence shown here is derived from an EMBL/GenBank/DDBJ whole genome shotgun (WGS) entry which is preliminary data.</text>
</comment>
<proteinExistence type="predicted"/>
<protein>
    <submittedName>
        <fullName evidence="1">Uncharacterized protein</fullName>
    </submittedName>
</protein>
<accession>A0ABW6A9A7</accession>
<sequence length="98" mass="10573">MKKSIVSIGKSALIGAATMLGGATQATVPVNQTPAAQQISIQAKQDNKRTVTERKQSIVPNGLGGIDILPINYGRSPKEYGQLLQQTGRQKWNKKTKK</sequence>
<name>A0ABW6A9A7_9BACT</name>
<evidence type="ECO:0000313" key="1">
    <source>
        <dbReference type="EMBL" id="MFD2921979.1"/>
    </source>
</evidence>